<keyword evidence="6 8" id="KW-0139">CF(1)</keyword>
<dbReference type="HAMAP" id="MF_01416">
    <property type="entry name" value="ATP_synth_delta_bact"/>
    <property type="match status" value="1"/>
</dbReference>
<dbReference type="InterPro" id="IPR026015">
    <property type="entry name" value="ATP_synth_OSCP/delta_N_sf"/>
</dbReference>
<dbReference type="PROSITE" id="PS00389">
    <property type="entry name" value="ATPASE_DELTA"/>
    <property type="match status" value="1"/>
</dbReference>
<accession>A0A8D4VUU2</accession>
<dbReference type="AlphaFoldDB" id="A0A8D4VUU2"/>
<evidence type="ECO:0000256" key="4">
    <source>
        <dbReference type="ARBA" id="ARBA00023065"/>
    </source>
</evidence>
<dbReference type="Proteomes" id="UP000824988">
    <property type="component" value="Chromosome"/>
</dbReference>
<evidence type="ECO:0000256" key="3">
    <source>
        <dbReference type="ARBA" id="ARBA00022781"/>
    </source>
</evidence>
<dbReference type="NCBIfam" id="TIGR01145">
    <property type="entry name" value="ATP_synt_delta"/>
    <property type="match status" value="1"/>
</dbReference>
<dbReference type="KEGG" id="moz:MoryE10_34800"/>
<evidence type="ECO:0000256" key="8">
    <source>
        <dbReference type="HAMAP-Rule" id="MF_01416"/>
    </source>
</evidence>
<protein>
    <recommendedName>
        <fullName evidence="8">ATP synthase subunit delta</fullName>
    </recommendedName>
    <alternativeName>
        <fullName evidence="8">ATP synthase F(1) sector subunit delta</fullName>
    </alternativeName>
    <alternativeName>
        <fullName evidence="8">F-type ATPase subunit delta</fullName>
        <shortName evidence="8">F-ATPase subunit delta</shortName>
    </alternativeName>
</protein>
<sequence length="178" mass="19187">MSELATLARPYAAAVFKRAKETGAIDQWSETLGFLAQLMAAEGVKNAAGNPKLGRRGFADLLIESCQQGLSEEGKNLVRLLADNGKLVLTGQIAALYEQYRAEEQGFLDARVASAFDLDDAEKKQLAKSLQKALGKKVRLDVTVDRSLIGGVVVRAGDKVIDGSIKGQLQRLAKRLDS</sequence>
<keyword evidence="4 8" id="KW-0406">Ion transport</keyword>
<comment type="subcellular location">
    <subcellularLocation>
        <location evidence="8">Cell membrane</location>
        <topology evidence="8">Peripheral membrane protein</topology>
    </subcellularLocation>
    <subcellularLocation>
        <location evidence="1">Membrane</location>
    </subcellularLocation>
</comment>
<dbReference type="InterPro" id="IPR020781">
    <property type="entry name" value="ATPase_OSCP/d_CS"/>
</dbReference>
<dbReference type="EMBL" id="AP019782">
    <property type="protein sequence ID" value="BBL72874.1"/>
    <property type="molecule type" value="Genomic_DNA"/>
</dbReference>
<evidence type="ECO:0000256" key="2">
    <source>
        <dbReference type="ARBA" id="ARBA00022448"/>
    </source>
</evidence>
<evidence type="ECO:0000256" key="6">
    <source>
        <dbReference type="ARBA" id="ARBA00023196"/>
    </source>
</evidence>
<dbReference type="NCBIfam" id="NF004402">
    <property type="entry name" value="PRK05758.2-2"/>
    <property type="match status" value="1"/>
</dbReference>
<keyword evidence="10" id="KW-1185">Reference proteome</keyword>
<keyword evidence="7 8" id="KW-0066">ATP synthesis</keyword>
<evidence type="ECO:0000256" key="5">
    <source>
        <dbReference type="ARBA" id="ARBA00023136"/>
    </source>
</evidence>
<dbReference type="PRINTS" id="PR00125">
    <property type="entry name" value="ATPASEDELTA"/>
</dbReference>
<keyword evidence="8" id="KW-1003">Cell membrane</keyword>
<organism evidence="9 10">
    <name type="scientific">Methylogaea oryzae</name>
    <dbReference type="NCBI Taxonomy" id="1295382"/>
    <lineage>
        <taxon>Bacteria</taxon>
        <taxon>Pseudomonadati</taxon>
        <taxon>Pseudomonadota</taxon>
        <taxon>Gammaproteobacteria</taxon>
        <taxon>Methylococcales</taxon>
        <taxon>Methylococcaceae</taxon>
        <taxon>Methylogaea</taxon>
    </lineage>
</organism>
<dbReference type="GO" id="GO:0005886">
    <property type="term" value="C:plasma membrane"/>
    <property type="evidence" value="ECO:0007669"/>
    <property type="project" value="UniProtKB-SubCell"/>
</dbReference>
<evidence type="ECO:0000313" key="10">
    <source>
        <dbReference type="Proteomes" id="UP000824988"/>
    </source>
</evidence>
<evidence type="ECO:0000256" key="1">
    <source>
        <dbReference type="ARBA" id="ARBA00004370"/>
    </source>
</evidence>
<evidence type="ECO:0000313" key="9">
    <source>
        <dbReference type="EMBL" id="BBL72874.1"/>
    </source>
</evidence>
<reference evidence="9" key="1">
    <citation type="submission" date="2019-06" db="EMBL/GenBank/DDBJ databases">
        <title>Complete genome sequence of Methylogaea oryzae strain JCM16910.</title>
        <authorList>
            <person name="Asakawa S."/>
        </authorList>
    </citation>
    <scope>NUCLEOTIDE SEQUENCE</scope>
    <source>
        <strain evidence="9">E10</strain>
    </source>
</reference>
<dbReference type="SUPFAM" id="SSF47928">
    <property type="entry name" value="N-terminal domain of the delta subunit of the F1F0-ATP synthase"/>
    <property type="match status" value="1"/>
</dbReference>
<gene>
    <name evidence="8 9" type="primary">atpH</name>
    <name evidence="9" type="ORF">MoryE10_34800</name>
</gene>
<comment type="function">
    <text evidence="8">F(1)F(0) ATP synthase produces ATP from ADP in the presence of a proton or sodium gradient. F-type ATPases consist of two structural domains, F(1) containing the extramembraneous catalytic core and F(0) containing the membrane proton channel, linked together by a central stalk and a peripheral stalk. During catalysis, ATP synthesis in the catalytic domain of F(1) is coupled via a rotary mechanism of the central stalk subunits to proton translocation.</text>
</comment>
<dbReference type="GO" id="GO:0046933">
    <property type="term" value="F:proton-transporting ATP synthase activity, rotational mechanism"/>
    <property type="evidence" value="ECO:0007669"/>
    <property type="project" value="UniProtKB-UniRule"/>
</dbReference>
<comment type="similarity">
    <text evidence="8">Belongs to the ATPase delta chain family.</text>
</comment>
<name>A0A8D4VUU2_9GAMM</name>
<dbReference type="GO" id="GO:0045259">
    <property type="term" value="C:proton-transporting ATP synthase complex"/>
    <property type="evidence" value="ECO:0007669"/>
    <property type="project" value="UniProtKB-KW"/>
</dbReference>
<dbReference type="RefSeq" id="WP_054772742.1">
    <property type="nucleotide sequence ID" value="NZ_AP019782.1"/>
</dbReference>
<dbReference type="Gene3D" id="1.10.520.20">
    <property type="entry name" value="N-terminal domain of the delta subunit of the F1F0-ATP synthase"/>
    <property type="match status" value="1"/>
</dbReference>
<dbReference type="InterPro" id="IPR000711">
    <property type="entry name" value="ATPase_OSCP/dsu"/>
</dbReference>
<proteinExistence type="inferred from homology"/>
<keyword evidence="2 8" id="KW-0813">Transport</keyword>
<comment type="function">
    <text evidence="8">This protein is part of the stalk that links CF(0) to CF(1). It either transmits conformational changes from CF(0) to CF(1) or is implicated in proton conduction.</text>
</comment>
<dbReference type="PANTHER" id="PTHR11910">
    <property type="entry name" value="ATP SYNTHASE DELTA CHAIN"/>
    <property type="match status" value="1"/>
</dbReference>
<dbReference type="Pfam" id="PF00213">
    <property type="entry name" value="OSCP"/>
    <property type="match status" value="1"/>
</dbReference>
<keyword evidence="5 8" id="KW-0472">Membrane</keyword>
<evidence type="ECO:0000256" key="7">
    <source>
        <dbReference type="ARBA" id="ARBA00023310"/>
    </source>
</evidence>
<keyword evidence="3 8" id="KW-0375">Hydrogen ion transport</keyword>